<feature type="transmembrane region" description="Helical" evidence="9">
    <location>
        <begin position="169"/>
        <end position="187"/>
    </location>
</feature>
<dbReference type="PROSITE" id="PS50850">
    <property type="entry name" value="MFS"/>
    <property type="match status" value="1"/>
</dbReference>
<dbReference type="CDD" id="cd17358">
    <property type="entry name" value="MFS_GLUT6_8_Class3_like"/>
    <property type="match status" value="1"/>
</dbReference>
<evidence type="ECO:0000256" key="1">
    <source>
        <dbReference type="ARBA" id="ARBA00004651"/>
    </source>
</evidence>
<comment type="similarity">
    <text evidence="2">Belongs to the major facilitator superfamily. Sugar transporter (TC 2.A.1.1) family.</text>
</comment>
<dbReference type="InterPro" id="IPR050549">
    <property type="entry name" value="MFS_Trehalose_Transporter"/>
</dbReference>
<proteinExistence type="inferred from homology"/>
<keyword evidence="3" id="KW-0813">Transport</keyword>
<dbReference type="Proteomes" id="UP001497516">
    <property type="component" value="Chromosome 8"/>
</dbReference>
<keyword evidence="5" id="KW-0762">Sugar transport</keyword>
<feature type="transmembrane region" description="Helical" evidence="9">
    <location>
        <begin position="274"/>
        <end position="291"/>
    </location>
</feature>
<feature type="transmembrane region" description="Helical" evidence="9">
    <location>
        <begin position="374"/>
        <end position="398"/>
    </location>
</feature>
<feature type="transmembrane region" description="Helical" evidence="9">
    <location>
        <begin position="137"/>
        <end position="157"/>
    </location>
</feature>
<dbReference type="PRINTS" id="PR00171">
    <property type="entry name" value="SUGRTRNSPORT"/>
</dbReference>
<feature type="transmembrane region" description="Helical" evidence="9">
    <location>
        <begin position="341"/>
        <end position="362"/>
    </location>
</feature>
<dbReference type="FunFam" id="1.20.1250.20:FF:000218">
    <property type="entry name" value="facilitated trehalose transporter Tret1"/>
    <property type="match status" value="1"/>
</dbReference>
<evidence type="ECO:0000256" key="9">
    <source>
        <dbReference type="SAM" id="Phobius"/>
    </source>
</evidence>
<evidence type="ECO:0000259" key="10">
    <source>
        <dbReference type="PROSITE" id="PS50850"/>
    </source>
</evidence>
<evidence type="ECO:0000256" key="7">
    <source>
        <dbReference type="ARBA" id="ARBA00022989"/>
    </source>
</evidence>
<feature type="domain" description="Major facilitator superfamily (MFS) profile" evidence="10">
    <location>
        <begin position="45"/>
        <end position="448"/>
    </location>
</feature>
<evidence type="ECO:0000313" key="12">
    <source>
        <dbReference type="Proteomes" id="UP001497516"/>
    </source>
</evidence>
<dbReference type="InterPro" id="IPR003663">
    <property type="entry name" value="Sugar/inositol_transpt"/>
</dbReference>
<dbReference type="InterPro" id="IPR005829">
    <property type="entry name" value="Sugar_transporter_CS"/>
</dbReference>
<keyword evidence="8 9" id="KW-0472">Membrane</keyword>
<evidence type="ECO:0000256" key="2">
    <source>
        <dbReference type="ARBA" id="ARBA00010992"/>
    </source>
</evidence>
<keyword evidence="7 9" id="KW-1133">Transmembrane helix</keyword>
<evidence type="ECO:0000256" key="3">
    <source>
        <dbReference type="ARBA" id="ARBA00022448"/>
    </source>
</evidence>
<dbReference type="InterPro" id="IPR005828">
    <property type="entry name" value="MFS_sugar_transport-like"/>
</dbReference>
<dbReference type="EMBL" id="OZ034821">
    <property type="protein sequence ID" value="CAL1407264.1"/>
    <property type="molecule type" value="Genomic_DNA"/>
</dbReference>
<evidence type="ECO:0000313" key="11">
    <source>
        <dbReference type="EMBL" id="CAL1407264.1"/>
    </source>
</evidence>
<dbReference type="PANTHER" id="PTHR48021">
    <property type="match status" value="1"/>
</dbReference>
<dbReference type="InterPro" id="IPR036259">
    <property type="entry name" value="MFS_trans_sf"/>
</dbReference>
<dbReference type="Pfam" id="PF00083">
    <property type="entry name" value="Sugar_tr"/>
    <property type="match status" value="1"/>
</dbReference>
<dbReference type="Gene3D" id="1.20.1250.20">
    <property type="entry name" value="MFS general substrate transporter like domains"/>
    <property type="match status" value="1"/>
</dbReference>
<evidence type="ECO:0000256" key="5">
    <source>
        <dbReference type="ARBA" id="ARBA00022597"/>
    </source>
</evidence>
<evidence type="ECO:0000256" key="8">
    <source>
        <dbReference type="ARBA" id="ARBA00023136"/>
    </source>
</evidence>
<dbReference type="PANTHER" id="PTHR48021:SF48">
    <property type="entry name" value="MAJOR FACILITATOR SUPERFAMILY (MFS) PROFILE DOMAIN-CONTAINING PROTEIN"/>
    <property type="match status" value="1"/>
</dbReference>
<evidence type="ECO:0000256" key="6">
    <source>
        <dbReference type="ARBA" id="ARBA00022692"/>
    </source>
</evidence>
<dbReference type="GO" id="GO:0051119">
    <property type="term" value="F:sugar transmembrane transporter activity"/>
    <property type="evidence" value="ECO:0007669"/>
    <property type="project" value="InterPro"/>
</dbReference>
<dbReference type="AlphaFoldDB" id="A0AAV2G9D3"/>
<gene>
    <name evidence="11" type="ORF">LTRI10_LOCUS46943</name>
</gene>
<dbReference type="PROSITE" id="PS00217">
    <property type="entry name" value="SUGAR_TRANSPORT_2"/>
    <property type="match status" value="1"/>
</dbReference>
<name>A0AAV2G9D3_9ROSI</name>
<comment type="subcellular location">
    <subcellularLocation>
        <location evidence="1">Cell membrane</location>
        <topology evidence="1">Multi-pass membrane protein</topology>
    </subcellularLocation>
</comment>
<feature type="transmembrane region" description="Helical" evidence="9">
    <location>
        <begin position="193"/>
        <end position="214"/>
    </location>
</feature>
<keyword evidence="12" id="KW-1185">Reference proteome</keyword>
<sequence length="448" mass="48878">MGRVDDIIDEGETCSGQQLETGLLQPPASQNDIVGEGFTPAVVLSTLVAVCGSLATGCAYGYSSPAESGIIVDLGMSVAQYSTFGSILTIGRMLSSLVNGKTADIIGRRYTMWVSEVFFLVSWSVIAFANLPWLLDLGRFIMGFAVGINVYVIPVYIAEITPKNSRGTLTSTHQFMLTFGFSLVYLTGTLISWRALALVGVVPCLLHVLGIFFIPESPRWLAQLGKDKELEATLRYLRGKSVDVSQEGLDIKEHTELFESLSENKIQDLFQRKYADALIVVVGLMVFQEFGGTNAFSYYSASIFELAGVSSTFGLVSVAIIQIPATITYVLLTDKLGRRPLLLISAFGLFLSTFLIGFAFLSQELNKSESWTALLAYIGLLGLPITFSTGMAGLPSVVMAEVFPINIKGTFFIFSTIWIFGTLFIAKFVPETKGRSLEELQTLINHIK</sequence>
<dbReference type="SUPFAM" id="SSF103473">
    <property type="entry name" value="MFS general substrate transporter"/>
    <property type="match status" value="1"/>
</dbReference>
<feature type="transmembrane region" description="Helical" evidence="9">
    <location>
        <begin position="311"/>
        <end position="332"/>
    </location>
</feature>
<feature type="transmembrane region" description="Helical" evidence="9">
    <location>
        <begin position="68"/>
        <end position="90"/>
    </location>
</feature>
<dbReference type="InterPro" id="IPR020846">
    <property type="entry name" value="MFS_dom"/>
</dbReference>
<reference evidence="11 12" key="1">
    <citation type="submission" date="2024-04" db="EMBL/GenBank/DDBJ databases">
        <authorList>
            <person name="Fracassetti M."/>
        </authorList>
    </citation>
    <scope>NUCLEOTIDE SEQUENCE [LARGE SCALE GENOMIC DNA]</scope>
</reference>
<dbReference type="InterPro" id="IPR044775">
    <property type="entry name" value="MFS_ERD6/Tret1-like"/>
</dbReference>
<keyword evidence="6 9" id="KW-0812">Transmembrane</keyword>
<keyword evidence="4" id="KW-1003">Cell membrane</keyword>
<feature type="transmembrane region" description="Helical" evidence="9">
    <location>
        <begin position="110"/>
        <end position="131"/>
    </location>
</feature>
<accession>A0AAV2G9D3</accession>
<dbReference type="GO" id="GO:0005886">
    <property type="term" value="C:plasma membrane"/>
    <property type="evidence" value="ECO:0007669"/>
    <property type="project" value="UniProtKB-SubCell"/>
</dbReference>
<organism evidence="11 12">
    <name type="scientific">Linum trigynum</name>
    <dbReference type="NCBI Taxonomy" id="586398"/>
    <lineage>
        <taxon>Eukaryota</taxon>
        <taxon>Viridiplantae</taxon>
        <taxon>Streptophyta</taxon>
        <taxon>Embryophyta</taxon>
        <taxon>Tracheophyta</taxon>
        <taxon>Spermatophyta</taxon>
        <taxon>Magnoliopsida</taxon>
        <taxon>eudicotyledons</taxon>
        <taxon>Gunneridae</taxon>
        <taxon>Pentapetalae</taxon>
        <taxon>rosids</taxon>
        <taxon>fabids</taxon>
        <taxon>Malpighiales</taxon>
        <taxon>Linaceae</taxon>
        <taxon>Linum</taxon>
    </lineage>
</organism>
<evidence type="ECO:0000256" key="4">
    <source>
        <dbReference type="ARBA" id="ARBA00022475"/>
    </source>
</evidence>
<feature type="transmembrane region" description="Helical" evidence="9">
    <location>
        <begin position="41"/>
        <end position="62"/>
    </location>
</feature>
<feature type="transmembrane region" description="Helical" evidence="9">
    <location>
        <begin position="410"/>
        <end position="429"/>
    </location>
</feature>
<protein>
    <recommendedName>
        <fullName evidence="10">Major facilitator superfamily (MFS) profile domain-containing protein</fullName>
    </recommendedName>
</protein>